<accession>A0A1Y6G2H2</accession>
<gene>
    <name evidence="1" type="ORF">SAMN06297229_2287</name>
</gene>
<dbReference type="EMBL" id="FXWH01000003">
    <property type="protein sequence ID" value="SMQ80531.1"/>
    <property type="molecule type" value="Genomic_DNA"/>
</dbReference>
<proteinExistence type="predicted"/>
<dbReference type="AlphaFoldDB" id="A0A1Y6G2H2"/>
<reference evidence="2" key="1">
    <citation type="submission" date="2017-04" db="EMBL/GenBank/DDBJ databases">
        <authorList>
            <person name="Varghese N."/>
            <person name="Submissions S."/>
        </authorList>
    </citation>
    <scope>NUCLEOTIDE SEQUENCE [LARGE SCALE GENOMIC DNA]</scope>
</reference>
<dbReference type="Proteomes" id="UP000194450">
    <property type="component" value="Unassembled WGS sequence"/>
</dbReference>
<organism evidence="1 2">
    <name type="scientific">Pseudidiomarina planktonica</name>
    <dbReference type="NCBI Taxonomy" id="1323738"/>
    <lineage>
        <taxon>Bacteria</taxon>
        <taxon>Pseudomonadati</taxon>
        <taxon>Pseudomonadota</taxon>
        <taxon>Gammaproteobacteria</taxon>
        <taxon>Alteromonadales</taxon>
        <taxon>Idiomarinaceae</taxon>
        <taxon>Pseudidiomarina</taxon>
    </lineage>
</organism>
<protein>
    <submittedName>
        <fullName evidence="1">Uncharacterized protein</fullName>
    </submittedName>
</protein>
<dbReference type="RefSeq" id="WP_086435413.1">
    <property type="nucleotide sequence ID" value="NZ_FXWH01000003.1"/>
</dbReference>
<keyword evidence="2" id="KW-1185">Reference proteome</keyword>
<name>A0A1Y6G2H2_9GAMM</name>
<evidence type="ECO:0000313" key="1">
    <source>
        <dbReference type="EMBL" id="SMQ80531.1"/>
    </source>
</evidence>
<sequence length="176" mass="20853">MDNILSVSRDINISALINETSAREVFKNWIDKWHPNYAVTLVFDSTNERLVTAVRKNNLLLKFLKRRFYGKHYINKLRKIRSSRVSPAMFSFFEKHKAGGYHIHAVMWEPPNPNKALDLEIEIKRQWFKLTKSKNVVVKPYKKNLGIGWVGYATKTFGEKLNYDDRFEIYDWNPID</sequence>
<evidence type="ECO:0000313" key="2">
    <source>
        <dbReference type="Proteomes" id="UP000194450"/>
    </source>
</evidence>